<sequence>MAIELYSFSVNRDNCIQIINSINISIVVIIADINGTPINTLPDNGLATHQAGNYHNDSTLVTSIKNDYYDGEANIYTHDNIKVATFTYEKGVANGTCTFYHRSGKLSFQRYLKNGYRYGIGVEYTEEGEVIYKGVFKDGHQYPYISIRTDDSKLWYERDQYGNLKATDHKVENGLNHGNCFFYE</sequence>
<dbReference type="AlphaFoldDB" id="D8M5U2"/>
<dbReference type="GeneID" id="24922763"/>
<evidence type="ECO:0000313" key="1">
    <source>
        <dbReference type="EMBL" id="CBK23541.2"/>
    </source>
</evidence>
<dbReference type="Gene3D" id="2.20.110.10">
    <property type="entry name" value="Histone H3 K4-specific methyltransferase SET7/9 N-terminal domain"/>
    <property type="match status" value="1"/>
</dbReference>
<name>D8M5U2_BLAHO</name>
<evidence type="ECO:0008006" key="3">
    <source>
        <dbReference type="Google" id="ProtNLM"/>
    </source>
</evidence>
<keyword evidence="2" id="KW-1185">Reference proteome</keyword>
<proteinExistence type="predicted"/>
<dbReference type="Proteomes" id="UP000008312">
    <property type="component" value="Unassembled WGS sequence"/>
</dbReference>
<dbReference type="SUPFAM" id="SSF82185">
    <property type="entry name" value="Histone H3 K4-specific methyltransferase SET7/9 N-terminal domain"/>
    <property type="match status" value="1"/>
</dbReference>
<organism evidence="1">
    <name type="scientific">Blastocystis hominis</name>
    <dbReference type="NCBI Taxonomy" id="12968"/>
    <lineage>
        <taxon>Eukaryota</taxon>
        <taxon>Sar</taxon>
        <taxon>Stramenopiles</taxon>
        <taxon>Bigyra</taxon>
        <taxon>Opalozoa</taxon>
        <taxon>Opalinata</taxon>
        <taxon>Blastocystidae</taxon>
        <taxon>Blastocystis</taxon>
    </lineage>
</organism>
<dbReference type="InParanoid" id="D8M5U2"/>
<gene>
    <name evidence="1" type="ORF">GSBLH_T00006639001</name>
</gene>
<dbReference type="RefSeq" id="XP_012897589.1">
    <property type="nucleotide sequence ID" value="XM_013042135.1"/>
</dbReference>
<evidence type="ECO:0000313" key="2">
    <source>
        <dbReference type="Proteomes" id="UP000008312"/>
    </source>
</evidence>
<accession>D8M5U2</accession>
<reference evidence="1" key="1">
    <citation type="submission" date="2010-02" db="EMBL/GenBank/DDBJ databases">
        <title>Sequencing and annotation of the Blastocystis hominis genome.</title>
        <authorList>
            <person name="Wincker P."/>
        </authorList>
    </citation>
    <scope>NUCLEOTIDE SEQUENCE</scope>
    <source>
        <strain evidence="1">Singapore isolate B</strain>
    </source>
</reference>
<protein>
    <recommendedName>
        <fullName evidence="3">MORN repeat protein</fullName>
    </recommendedName>
</protein>
<dbReference type="EMBL" id="FN668661">
    <property type="protein sequence ID" value="CBK23541.2"/>
    <property type="molecule type" value="Genomic_DNA"/>
</dbReference>